<evidence type="ECO:0000313" key="3">
    <source>
        <dbReference type="Proteomes" id="UP001460270"/>
    </source>
</evidence>
<feature type="compositionally biased region" description="Polar residues" evidence="1">
    <location>
        <begin position="36"/>
        <end position="52"/>
    </location>
</feature>
<feature type="region of interest" description="Disordered" evidence="1">
    <location>
        <begin position="1"/>
        <end position="53"/>
    </location>
</feature>
<evidence type="ECO:0000313" key="2">
    <source>
        <dbReference type="EMBL" id="KAK7878396.1"/>
    </source>
</evidence>
<organism evidence="2 3">
    <name type="scientific">Mugilogobius chulae</name>
    <name type="common">yellowstripe goby</name>
    <dbReference type="NCBI Taxonomy" id="88201"/>
    <lineage>
        <taxon>Eukaryota</taxon>
        <taxon>Metazoa</taxon>
        <taxon>Chordata</taxon>
        <taxon>Craniata</taxon>
        <taxon>Vertebrata</taxon>
        <taxon>Euteleostomi</taxon>
        <taxon>Actinopterygii</taxon>
        <taxon>Neopterygii</taxon>
        <taxon>Teleostei</taxon>
        <taxon>Neoteleostei</taxon>
        <taxon>Acanthomorphata</taxon>
        <taxon>Gobiaria</taxon>
        <taxon>Gobiiformes</taxon>
        <taxon>Gobioidei</taxon>
        <taxon>Gobiidae</taxon>
        <taxon>Gobionellinae</taxon>
        <taxon>Mugilogobius</taxon>
    </lineage>
</organism>
<feature type="compositionally biased region" description="Low complexity" evidence="1">
    <location>
        <begin position="1"/>
        <end position="12"/>
    </location>
</feature>
<dbReference type="Proteomes" id="UP001460270">
    <property type="component" value="Unassembled WGS sequence"/>
</dbReference>
<proteinExistence type="predicted"/>
<dbReference type="AlphaFoldDB" id="A0AAW0MNW3"/>
<dbReference type="EMBL" id="JBBPFD010000530">
    <property type="protein sequence ID" value="KAK7878396.1"/>
    <property type="molecule type" value="Genomic_DNA"/>
</dbReference>
<evidence type="ECO:0000256" key="1">
    <source>
        <dbReference type="SAM" id="MobiDB-lite"/>
    </source>
</evidence>
<protein>
    <submittedName>
        <fullName evidence="2">Uncharacterized protein</fullName>
    </submittedName>
</protein>
<accession>A0AAW0MNW3</accession>
<comment type="caution">
    <text evidence="2">The sequence shown here is derived from an EMBL/GenBank/DDBJ whole genome shotgun (WGS) entry which is preliminary data.</text>
</comment>
<keyword evidence="3" id="KW-1185">Reference proteome</keyword>
<gene>
    <name evidence="2" type="ORF">WMY93_031026</name>
</gene>
<name>A0AAW0MNW3_9GOBI</name>
<reference evidence="3" key="1">
    <citation type="submission" date="2024-04" db="EMBL/GenBank/DDBJ databases">
        <title>Salinicola lusitanus LLJ914,a marine bacterium isolated from the Okinawa Trough.</title>
        <authorList>
            <person name="Li J."/>
        </authorList>
    </citation>
    <scope>NUCLEOTIDE SEQUENCE [LARGE SCALE GENOMIC DNA]</scope>
</reference>
<sequence length="106" mass="11638">MADFSADNAADSFSEDVNRIDGELQNDELLNWMPDFSQQSSAESLHSGQSPENVPCGPPPYCSYWGFETPGPSSDYTQAVLNALLTPPDSPHPLPRLVGYAEFWKS</sequence>